<dbReference type="SUPFAM" id="SSF56349">
    <property type="entry name" value="DNA breaking-rejoining enzymes"/>
    <property type="match status" value="1"/>
</dbReference>
<dbReference type="RefSeq" id="WP_133413968.1">
    <property type="nucleotide sequence ID" value="NZ_SDLP01000004.1"/>
</dbReference>
<dbReference type="Proteomes" id="UP000294952">
    <property type="component" value="Unassembled WGS sequence"/>
</dbReference>
<reference evidence="4 5" key="1">
    <citation type="submission" date="2019-01" db="EMBL/GenBank/DDBJ databases">
        <title>High-quality-draft genome sequences of five non-tuberculosis mycobacteriaceae isolated from a nosocomial environment.</title>
        <authorList>
            <person name="Tiago I."/>
            <person name="Alarico S."/>
            <person name="Pereira S.G."/>
            <person name="Coelho C."/>
            <person name="Maranha A."/>
            <person name="Empadinhas N."/>
        </authorList>
    </citation>
    <scope>NUCLEOTIDE SEQUENCE [LARGE SCALE GENOMIC DNA]</scope>
    <source>
        <strain evidence="4 5">22DIII</strain>
    </source>
</reference>
<dbReference type="Gene3D" id="1.10.443.10">
    <property type="entry name" value="Intergrase catalytic core"/>
    <property type="match status" value="1"/>
</dbReference>
<dbReference type="PROSITE" id="PS51898">
    <property type="entry name" value="TYR_RECOMBINASE"/>
    <property type="match status" value="1"/>
</dbReference>
<dbReference type="AlphaFoldDB" id="A0A4R5X4U2"/>
<dbReference type="InterPro" id="IPR050090">
    <property type="entry name" value="Tyrosine_recombinase_XerCD"/>
</dbReference>
<name>A0A4R5X4U2_9MYCO</name>
<comment type="caution">
    <text evidence="4">The sequence shown here is derived from an EMBL/GenBank/DDBJ whole genome shotgun (WGS) entry which is preliminary data.</text>
</comment>
<dbReference type="CDD" id="cd01189">
    <property type="entry name" value="INT_ICEBs1_C_like"/>
    <property type="match status" value="1"/>
</dbReference>
<dbReference type="PANTHER" id="PTHR30349:SF91">
    <property type="entry name" value="INTA PROTEIN"/>
    <property type="match status" value="1"/>
</dbReference>
<feature type="domain" description="Tyr recombinase" evidence="3">
    <location>
        <begin position="1"/>
        <end position="153"/>
    </location>
</feature>
<proteinExistence type="predicted"/>
<feature type="region of interest" description="Disordered" evidence="2">
    <location>
        <begin position="157"/>
        <end position="176"/>
    </location>
</feature>
<keyword evidence="1" id="KW-0233">DNA recombination</keyword>
<dbReference type="InterPro" id="IPR011010">
    <property type="entry name" value="DNA_brk_join_enz"/>
</dbReference>
<gene>
    <name evidence="4" type="ORF">EUA04_14890</name>
</gene>
<evidence type="ECO:0000313" key="5">
    <source>
        <dbReference type="Proteomes" id="UP000294952"/>
    </source>
</evidence>
<dbReference type="EMBL" id="SDLP01000004">
    <property type="protein sequence ID" value="TDL07233.1"/>
    <property type="molecule type" value="Genomic_DNA"/>
</dbReference>
<protein>
    <submittedName>
        <fullName evidence="4">Site-specific integrase</fullName>
    </submittedName>
</protein>
<accession>A0A4R5X4U2</accession>
<dbReference type="GO" id="GO:0015074">
    <property type="term" value="P:DNA integration"/>
    <property type="evidence" value="ECO:0007669"/>
    <property type="project" value="InterPro"/>
</dbReference>
<organism evidence="4 5">
    <name type="scientific">Mycolicibacterium obuense</name>
    <dbReference type="NCBI Taxonomy" id="1807"/>
    <lineage>
        <taxon>Bacteria</taxon>
        <taxon>Bacillati</taxon>
        <taxon>Actinomycetota</taxon>
        <taxon>Actinomycetes</taxon>
        <taxon>Mycobacteriales</taxon>
        <taxon>Mycobacteriaceae</taxon>
        <taxon>Mycolicibacterium</taxon>
    </lineage>
</organism>
<evidence type="ECO:0000313" key="4">
    <source>
        <dbReference type="EMBL" id="TDL07233.1"/>
    </source>
</evidence>
<evidence type="ECO:0000256" key="1">
    <source>
        <dbReference type="ARBA" id="ARBA00023172"/>
    </source>
</evidence>
<sequence>MDLDARTIAVTGTLAGSGTSLRRESSPKTASSRRTLPIGDDLVDLLRKQHVEEAAQRRRALNMWDEAGYVFTTEVGRPIDPRRMLSTVKQAAVELGLPNATSLHTLRHSAATALLASGTHLKLVSTILGHSNSSVTANVYGHASDESQRAALDALHAQVAGKRPPSAAPDTNRDGR</sequence>
<dbReference type="GO" id="GO:0003677">
    <property type="term" value="F:DNA binding"/>
    <property type="evidence" value="ECO:0007669"/>
    <property type="project" value="InterPro"/>
</dbReference>
<dbReference type="InterPro" id="IPR002104">
    <property type="entry name" value="Integrase_catalytic"/>
</dbReference>
<dbReference type="PANTHER" id="PTHR30349">
    <property type="entry name" value="PHAGE INTEGRASE-RELATED"/>
    <property type="match status" value="1"/>
</dbReference>
<dbReference type="InterPro" id="IPR013762">
    <property type="entry name" value="Integrase-like_cat_sf"/>
</dbReference>
<dbReference type="Pfam" id="PF00589">
    <property type="entry name" value="Phage_integrase"/>
    <property type="match status" value="1"/>
</dbReference>
<evidence type="ECO:0000259" key="3">
    <source>
        <dbReference type="PROSITE" id="PS51898"/>
    </source>
</evidence>
<evidence type="ECO:0000256" key="2">
    <source>
        <dbReference type="SAM" id="MobiDB-lite"/>
    </source>
</evidence>
<dbReference type="GO" id="GO:0006310">
    <property type="term" value="P:DNA recombination"/>
    <property type="evidence" value="ECO:0007669"/>
    <property type="project" value="UniProtKB-KW"/>
</dbReference>